<keyword evidence="8 12" id="KW-0472">Membrane</keyword>
<keyword evidence="3 12" id="KW-0813">Transport</keyword>
<feature type="transmembrane region" description="Helical" evidence="13">
    <location>
        <begin position="416"/>
        <end position="434"/>
    </location>
</feature>
<protein>
    <recommendedName>
        <fullName evidence="12">C4-dicarboxylate transporter</fullName>
    </recommendedName>
</protein>
<dbReference type="PANTHER" id="PTHR36106:SF1">
    <property type="entry name" value="ANAEROBIC C4-DICARBOXYLATE TRANSPORTER DCUB"/>
    <property type="match status" value="1"/>
</dbReference>
<evidence type="ECO:0000256" key="11">
    <source>
        <dbReference type="ARBA" id="ARBA00034287"/>
    </source>
</evidence>
<dbReference type="PIRSF" id="PIRSF004539">
    <property type="entry name" value="C4-dicrbxl_trns"/>
    <property type="match status" value="1"/>
</dbReference>
<evidence type="ECO:0000256" key="6">
    <source>
        <dbReference type="ARBA" id="ARBA00022692"/>
    </source>
</evidence>
<dbReference type="NCBIfam" id="NF006927">
    <property type="entry name" value="PRK09412.1"/>
    <property type="match status" value="1"/>
</dbReference>
<keyword evidence="6 13" id="KW-0812">Transmembrane</keyword>
<evidence type="ECO:0000256" key="8">
    <source>
        <dbReference type="ARBA" id="ARBA00023136"/>
    </source>
</evidence>
<evidence type="ECO:0000256" key="3">
    <source>
        <dbReference type="ARBA" id="ARBA00022448"/>
    </source>
</evidence>
<evidence type="ECO:0000313" key="14">
    <source>
        <dbReference type="EMBL" id="MCG5030441.1"/>
    </source>
</evidence>
<keyword evidence="5 12" id="KW-0997">Cell inner membrane</keyword>
<comment type="catalytic activity">
    <reaction evidence="11">
        <text>fumarate(in) + succinate(out) = fumarate(out) + succinate(in)</text>
        <dbReference type="Rhea" id="RHEA:29323"/>
        <dbReference type="ChEBI" id="CHEBI:29806"/>
        <dbReference type="ChEBI" id="CHEBI:30031"/>
    </reaction>
    <physiologicalReaction direction="right-to-left" evidence="11">
        <dbReference type="Rhea" id="RHEA:29325"/>
    </physiologicalReaction>
</comment>
<feature type="transmembrane region" description="Helical" evidence="13">
    <location>
        <begin position="50"/>
        <end position="70"/>
    </location>
</feature>
<evidence type="ECO:0000256" key="13">
    <source>
        <dbReference type="SAM" id="Phobius"/>
    </source>
</evidence>
<feature type="transmembrane region" description="Helical" evidence="13">
    <location>
        <begin position="262"/>
        <end position="283"/>
    </location>
</feature>
<feature type="transmembrane region" description="Helical" evidence="13">
    <location>
        <begin position="231"/>
        <end position="250"/>
    </location>
</feature>
<evidence type="ECO:0000256" key="12">
    <source>
        <dbReference type="PIRNR" id="PIRNR004539"/>
    </source>
</evidence>
<evidence type="ECO:0000256" key="7">
    <source>
        <dbReference type="ARBA" id="ARBA00022989"/>
    </source>
</evidence>
<evidence type="ECO:0000256" key="5">
    <source>
        <dbReference type="ARBA" id="ARBA00022519"/>
    </source>
</evidence>
<comment type="subcellular location">
    <subcellularLocation>
        <location evidence="1 12">Cell inner membrane</location>
        <topology evidence="1 12">Multi-pass membrane protein</topology>
    </subcellularLocation>
</comment>
<evidence type="ECO:0000256" key="2">
    <source>
        <dbReference type="ARBA" id="ARBA00006413"/>
    </source>
</evidence>
<keyword evidence="15" id="KW-1185">Reference proteome</keyword>
<comment type="catalytic activity">
    <reaction evidence="9">
        <text>L-aspartate(in) + succinate(out) = L-aspartate(out) + succinate(in)</text>
        <dbReference type="Rhea" id="RHEA:29343"/>
        <dbReference type="ChEBI" id="CHEBI:29991"/>
        <dbReference type="ChEBI" id="CHEBI:30031"/>
    </reaction>
    <physiologicalReaction direction="right-to-left" evidence="9">
        <dbReference type="Rhea" id="RHEA:29345"/>
    </physiologicalReaction>
</comment>
<feature type="transmembrane region" description="Helical" evidence="13">
    <location>
        <begin position="172"/>
        <end position="192"/>
    </location>
</feature>
<dbReference type="RefSeq" id="WP_237978098.1">
    <property type="nucleotide sequence ID" value="NZ_JAKNCT010000003.1"/>
</dbReference>
<comment type="similarity">
    <text evidence="2 12">Belongs to the DcuA/DcuB transporter (TC 2.A.13.1) family.</text>
</comment>
<gene>
    <name evidence="14" type="ORF">MAF45_03130</name>
</gene>
<proteinExistence type="inferred from homology"/>
<reference evidence="14 15" key="1">
    <citation type="submission" date="2022-02" db="EMBL/GenBank/DDBJ databases">
        <title>Mesosutterella porci, a novel member of the family Sutterellaceae from pig feces.</title>
        <authorList>
            <person name="Wylensek D."/>
            <person name="Clavel T."/>
        </authorList>
    </citation>
    <scope>NUCLEOTIDE SEQUENCE [LARGE SCALE GENOMIC DNA]</scope>
    <source>
        <strain evidence="15">oilRF-744-wt-GAM-9</strain>
    </source>
</reference>
<dbReference type="Proteomes" id="UP001297600">
    <property type="component" value="Unassembled WGS sequence"/>
</dbReference>
<dbReference type="Pfam" id="PF03605">
    <property type="entry name" value="DcuA_DcuB"/>
    <property type="match status" value="1"/>
</dbReference>
<name>A0ABS9MP97_9BURK</name>
<comment type="function">
    <text evidence="12">Responsible for the transport of C4-dicarboxylates.</text>
</comment>
<feature type="transmembrane region" description="Helical" evidence="13">
    <location>
        <begin position="363"/>
        <end position="381"/>
    </location>
</feature>
<feature type="transmembrane region" description="Helical" evidence="13">
    <location>
        <begin position="26"/>
        <end position="43"/>
    </location>
</feature>
<keyword evidence="7 13" id="KW-1133">Transmembrane helix</keyword>
<feature type="transmembrane region" description="Helical" evidence="13">
    <location>
        <begin position="334"/>
        <end position="351"/>
    </location>
</feature>
<sequence length="439" mass="46466">MLSTILQIVVVFGAIAMGARYGGIGLGIWGGIGLFLLVFVFGLRPTSAPVDVLLIMIAVATAASVMDAAGGVDYMVRIAERIIRANPNRIVLVAPFVTWFFAFLAGTANIAQSLMPVIYEVSHGVGIRPERAMTASGVAAQQALVASPVAACTAALIGLYAKNGYDWTILDILKVTIPSTLVAVLVVSLVMMHYGKDLKDDPEYQARLKAGLIRKMAPKSERPPLQPHAKLAAALFVLSVVAVVITGLFPSLRTPADGGKPIGMGTLLQIGMFVGAGLILTFCKPQLRNAITSPIMRAGMTAVICVFGLAWMSDTFITAHKALWIGSISDVLKSYPWLFAFVLFFGSMLLNSQAATVRSLIPLGFALGLPANTLLGLYPAVNGTSFLPTSGVVVSTVAFDQSGTTHIGKYVINHSFLVPCVTATTTCVIVAYFLQSIFL</sequence>
<accession>A0ABS9MP97</accession>
<comment type="caution">
    <text evidence="14">The sequence shown here is derived from an EMBL/GenBank/DDBJ whole genome shotgun (WGS) entry which is preliminary data.</text>
</comment>
<dbReference type="NCBIfam" id="NF009136">
    <property type="entry name" value="PRK12489.1"/>
    <property type="match status" value="1"/>
</dbReference>
<comment type="catalytic activity">
    <reaction evidence="10">
        <text>(S)-malate(in) + succinate(out) = (S)-malate(out) + succinate(in)</text>
        <dbReference type="Rhea" id="RHEA:29327"/>
        <dbReference type="ChEBI" id="CHEBI:15589"/>
        <dbReference type="ChEBI" id="CHEBI:30031"/>
    </reaction>
    <physiologicalReaction direction="right-to-left" evidence="10">
        <dbReference type="Rhea" id="RHEA:29329"/>
    </physiologicalReaction>
</comment>
<keyword evidence="4 12" id="KW-1003">Cell membrane</keyword>
<feature type="transmembrane region" description="Helical" evidence="13">
    <location>
        <begin position="295"/>
        <end position="314"/>
    </location>
</feature>
<evidence type="ECO:0000313" key="15">
    <source>
        <dbReference type="Proteomes" id="UP001297600"/>
    </source>
</evidence>
<evidence type="ECO:0000256" key="9">
    <source>
        <dbReference type="ARBA" id="ARBA00034237"/>
    </source>
</evidence>
<dbReference type="EMBL" id="JAKNCT010000003">
    <property type="protein sequence ID" value="MCG5030441.1"/>
    <property type="molecule type" value="Genomic_DNA"/>
</dbReference>
<dbReference type="InterPro" id="IPR004668">
    <property type="entry name" value="Anaer_Dcu_memb_transpt"/>
</dbReference>
<evidence type="ECO:0000256" key="10">
    <source>
        <dbReference type="ARBA" id="ARBA00034284"/>
    </source>
</evidence>
<feature type="transmembrane region" description="Helical" evidence="13">
    <location>
        <begin position="90"/>
        <end position="111"/>
    </location>
</feature>
<evidence type="ECO:0000256" key="4">
    <source>
        <dbReference type="ARBA" id="ARBA00022475"/>
    </source>
</evidence>
<dbReference type="PANTHER" id="PTHR36106">
    <property type="entry name" value="ANAEROBIC C4-DICARBOXYLATE TRANSPORTER DCUB"/>
    <property type="match status" value="1"/>
</dbReference>
<dbReference type="NCBIfam" id="TIGR00770">
    <property type="entry name" value="Dcu"/>
    <property type="match status" value="1"/>
</dbReference>
<evidence type="ECO:0000256" key="1">
    <source>
        <dbReference type="ARBA" id="ARBA00004429"/>
    </source>
</evidence>
<organism evidence="14 15">
    <name type="scientific">Mesosutterella porci</name>
    <dbReference type="NCBI Taxonomy" id="2915351"/>
    <lineage>
        <taxon>Bacteria</taxon>
        <taxon>Pseudomonadati</taxon>
        <taxon>Pseudomonadota</taxon>
        <taxon>Betaproteobacteria</taxon>
        <taxon>Burkholderiales</taxon>
        <taxon>Sutterellaceae</taxon>
        <taxon>Mesosutterella</taxon>
    </lineage>
</organism>